<sequence length="219" mass="23606">MDARFLPEDSEILHNEREATPASVFNPIKGLNWSAGTTLSMLGELNFDHSPLSPSPSQVDSLAVGKNDDFNPEFEVLCIVPQTDARSPSIVSKFGIPSPVQDSTVGCPMTPPTQQVDPMDLTPSPPSHEELVESTGVDSHLMDTAELTPPPVTFRQLAADSGSNIEEPSMVIDADTTNPPILDPFDLSPLPPTQSQPRHCSPFNLSPPPPSNPQQLFSF</sequence>
<proteinExistence type="predicted"/>
<dbReference type="InParanoid" id="A0A067PFW2"/>
<dbReference type="EMBL" id="KL197788">
    <property type="protein sequence ID" value="KDQ49356.1"/>
    <property type="molecule type" value="Genomic_DNA"/>
</dbReference>
<keyword evidence="3" id="KW-1185">Reference proteome</keyword>
<accession>A0A067PFW2</accession>
<organism evidence="2 3">
    <name type="scientific">Jaapia argillacea MUCL 33604</name>
    <dbReference type="NCBI Taxonomy" id="933084"/>
    <lineage>
        <taxon>Eukaryota</taxon>
        <taxon>Fungi</taxon>
        <taxon>Dikarya</taxon>
        <taxon>Basidiomycota</taxon>
        <taxon>Agaricomycotina</taxon>
        <taxon>Agaricomycetes</taxon>
        <taxon>Agaricomycetidae</taxon>
        <taxon>Jaapiales</taxon>
        <taxon>Jaapiaceae</taxon>
        <taxon>Jaapia</taxon>
    </lineage>
</organism>
<name>A0A067PFW2_9AGAM</name>
<evidence type="ECO:0000256" key="1">
    <source>
        <dbReference type="SAM" id="MobiDB-lite"/>
    </source>
</evidence>
<dbReference type="AlphaFoldDB" id="A0A067PFW2"/>
<reference evidence="3" key="1">
    <citation type="journal article" date="2014" name="Proc. Natl. Acad. Sci. U.S.A.">
        <title>Extensive sampling of basidiomycete genomes demonstrates inadequacy of the white-rot/brown-rot paradigm for wood decay fungi.</title>
        <authorList>
            <person name="Riley R."/>
            <person name="Salamov A.A."/>
            <person name="Brown D.W."/>
            <person name="Nagy L.G."/>
            <person name="Floudas D."/>
            <person name="Held B.W."/>
            <person name="Levasseur A."/>
            <person name="Lombard V."/>
            <person name="Morin E."/>
            <person name="Otillar R."/>
            <person name="Lindquist E.A."/>
            <person name="Sun H."/>
            <person name="LaButti K.M."/>
            <person name="Schmutz J."/>
            <person name="Jabbour D."/>
            <person name="Luo H."/>
            <person name="Baker S.E."/>
            <person name="Pisabarro A.G."/>
            <person name="Walton J.D."/>
            <person name="Blanchette R.A."/>
            <person name="Henrissat B."/>
            <person name="Martin F."/>
            <person name="Cullen D."/>
            <person name="Hibbett D.S."/>
            <person name="Grigoriev I.V."/>
        </authorList>
    </citation>
    <scope>NUCLEOTIDE SEQUENCE [LARGE SCALE GENOMIC DNA]</scope>
    <source>
        <strain evidence="3">MUCL 33604</strain>
    </source>
</reference>
<evidence type="ECO:0000313" key="2">
    <source>
        <dbReference type="EMBL" id="KDQ49356.1"/>
    </source>
</evidence>
<dbReference type="Proteomes" id="UP000027265">
    <property type="component" value="Unassembled WGS sequence"/>
</dbReference>
<evidence type="ECO:0000313" key="3">
    <source>
        <dbReference type="Proteomes" id="UP000027265"/>
    </source>
</evidence>
<gene>
    <name evidence="2" type="ORF">JAAARDRAFT_200941</name>
</gene>
<feature type="region of interest" description="Disordered" evidence="1">
    <location>
        <begin position="177"/>
        <end position="219"/>
    </location>
</feature>
<protein>
    <submittedName>
        <fullName evidence="2">Uncharacterized protein</fullName>
    </submittedName>
</protein>
<dbReference type="HOGENOM" id="CLU_1261683_0_0_1"/>